<evidence type="ECO:0000313" key="3">
    <source>
        <dbReference type="Proteomes" id="UP001497623"/>
    </source>
</evidence>
<evidence type="ECO:0000313" key="2">
    <source>
        <dbReference type="EMBL" id="CAL4073789.1"/>
    </source>
</evidence>
<feature type="compositionally biased region" description="Basic residues" evidence="1">
    <location>
        <begin position="688"/>
        <end position="697"/>
    </location>
</feature>
<sequence length="697" mass="78657">MAGEVSNFNNVLGNSSRQNILSRLGPQNFGNKVMGKNPKWPQQNATHRPHSKVKRLNQENKPKFNVFDLHLNKNKAKAMMKSSSKTIEVTKQGDDVPIEALHCHMCDLGDFGSISNYISHLEGISHDSMAKAYLSKCTANLEVFRAEAKITSHRVIVKVSKNVKKETQFCPKCQCQVLGGLAAHEKTSVHLQVLNYLGVRCCGTSFNDRIELEEHWLSLQHIQFRSKLFAKFNDLGFALQSEEKNRQKLSAKATAELQYDVTTWPAFDPKVPVGLRYVDIGASNKCRVCSEYLEPVAVVILSHCCSSKHYQNMCIFFKELQNNKITFSGMNKDTVAQNKNQIKAKDESKIETKAKSKSKNQTETKEESKNQTEEKDDSKKQAETKDENILSFQEISAQKSVEVKEVPSKVESVQAEAEPSHFSNTEDKKESNDAKTELPVTTSNAENEAEPEDEYGFVLDTSIILDESKNESMLEDKSDKEETELKTENKNNDEDRKKNITEMEQESGIIETKENISPKQESKQILNTSQEQVEKIKDTKEEPEQEKDITNDVQEQCDSSSNVKKEEEQENKAVENQISEELSSTSSSLTSKLGVIAEEECDECENGSDCKKHGVKLGSPKRKNSEDMKVELGTPKKLRTEEPVVGTPTRRSRRRSVSEEPTISTPTRSSRRKSISEEPTVVTPSRTSTRRRSITQL</sequence>
<feature type="compositionally biased region" description="Basic and acidic residues" evidence="1">
    <location>
        <begin position="343"/>
        <end position="388"/>
    </location>
</feature>
<feature type="region of interest" description="Disordered" evidence="1">
    <location>
        <begin position="338"/>
        <end position="393"/>
    </location>
</feature>
<reference evidence="2 3" key="1">
    <citation type="submission" date="2024-05" db="EMBL/GenBank/DDBJ databases">
        <authorList>
            <person name="Wallberg A."/>
        </authorList>
    </citation>
    <scope>NUCLEOTIDE SEQUENCE [LARGE SCALE GENOMIC DNA]</scope>
</reference>
<keyword evidence="3" id="KW-1185">Reference proteome</keyword>
<feature type="compositionally biased region" description="Basic and acidic residues" evidence="1">
    <location>
        <begin position="563"/>
        <end position="573"/>
    </location>
</feature>
<feature type="compositionally biased region" description="Basic and acidic residues" evidence="1">
    <location>
        <begin position="532"/>
        <end position="550"/>
    </location>
</feature>
<dbReference type="Proteomes" id="UP001497623">
    <property type="component" value="Unassembled WGS sequence"/>
</dbReference>
<feature type="compositionally biased region" description="Basic and acidic residues" evidence="1">
    <location>
        <begin position="424"/>
        <end position="436"/>
    </location>
</feature>
<dbReference type="EMBL" id="CAXKWB010004462">
    <property type="protein sequence ID" value="CAL4073789.1"/>
    <property type="molecule type" value="Genomic_DNA"/>
</dbReference>
<feature type="compositionally biased region" description="Acidic residues" evidence="1">
    <location>
        <begin position="597"/>
        <end position="606"/>
    </location>
</feature>
<feature type="compositionally biased region" description="Low complexity" evidence="1">
    <location>
        <begin position="579"/>
        <end position="591"/>
    </location>
</feature>
<feature type="compositionally biased region" description="Basic and acidic residues" evidence="1">
    <location>
        <begin position="466"/>
        <end position="501"/>
    </location>
</feature>
<comment type="caution">
    <text evidence="2">The sequence shown here is derived from an EMBL/GenBank/DDBJ whole genome shotgun (WGS) entry which is preliminary data.</text>
</comment>
<feature type="compositionally biased region" description="Basic and acidic residues" evidence="1">
    <location>
        <begin position="511"/>
        <end position="522"/>
    </location>
</feature>
<evidence type="ECO:0000256" key="1">
    <source>
        <dbReference type="SAM" id="MobiDB-lite"/>
    </source>
</evidence>
<feature type="compositionally biased region" description="Polar residues" evidence="1">
    <location>
        <begin position="551"/>
        <end position="562"/>
    </location>
</feature>
<protein>
    <recommendedName>
        <fullName evidence="4">C2H2-type domain-containing protein</fullName>
    </recommendedName>
</protein>
<evidence type="ECO:0008006" key="4">
    <source>
        <dbReference type="Google" id="ProtNLM"/>
    </source>
</evidence>
<dbReference type="AlphaFoldDB" id="A0AAV2Q6S9"/>
<feature type="region of interest" description="Disordered" evidence="1">
    <location>
        <begin position="37"/>
        <end position="59"/>
    </location>
</feature>
<proteinExistence type="predicted"/>
<feature type="compositionally biased region" description="Basic residues" evidence="1">
    <location>
        <begin position="613"/>
        <end position="622"/>
    </location>
</feature>
<gene>
    <name evidence="2" type="ORF">MNOR_LOCUS9276</name>
</gene>
<feature type="region of interest" description="Disordered" evidence="1">
    <location>
        <begin position="408"/>
        <end position="697"/>
    </location>
</feature>
<name>A0AAV2Q6S9_MEGNR</name>
<accession>A0AAV2Q6S9</accession>
<organism evidence="2 3">
    <name type="scientific">Meganyctiphanes norvegica</name>
    <name type="common">Northern krill</name>
    <name type="synonym">Thysanopoda norvegica</name>
    <dbReference type="NCBI Taxonomy" id="48144"/>
    <lineage>
        <taxon>Eukaryota</taxon>
        <taxon>Metazoa</taxon>
        <taxon>Ecdysozoa</taxon>
        <taxon>Arthropoda</taxon>
        <taxon>Crustacea</taxon>
        <taxon>Multicrustacea</taxon>
        <taxon>Malacostraca</taxon>
        <taxon>Eumalacostraca</taxon>
        <taxon>Eucarida</taxon>
        <taxon>Euphausiacea</taxon>
        <taxon>Euphausiidae</taxon>
        <taxon>Meganyctiphanes</taxon>
    </lineage>
</organism>